<protein>
    <submittedName>
        <fullName evidence="1">Putative gibberellin 3-beta-dioxygenase</fullName>
    </submittedName>
</protein>
<dbReference type="Pfam" id="PF03171">
    <property type="entry name" value="2OG-FeII_Oxy"/>
    <property type="match status" value="1"/>
</dbReference>
<keyword evidence="1" id="KW-0223">Dioxygenase</keyword>
<keyword evidence="2" id="KW-1185">Reference proteome</keyword>
<dbReference type="InterPro" id="IPR044861">
    <property type="entry name" value="IPNS-like_FE2OG_OXY"/>
</dbReference>
<dbReference type="InterPro" id="IPR027443">
    <property type="entry name" value="IPNS-like_sf"/>
</dbReference>
<dbReference type="InterPro" id="IPR050231">
    <property type="entry name" value="Iron_ascorbate_oxido_reductase"/>
</dbReference>
<dbReference type="PANTHER" id="PTHR47990">
    <property type="entry name" value="2-OXOGLUTARATE (2OG) AND FE(II)-DEPENDENT OXYGENASE SUPERFAMILY PROTEIN-RELATED"/>
    <property type="match status" value="1"/>
</dbReference>
<reference evidence="2" key="1">
    <citation type="journal article" date="2020" name="Nat. Commun.">
        <title>Genome sequence of the cluster root forming white lupin.</title>
        <authorList>
            <person name="Hufnagel B."/>
            <person name="Marques A."/>
            <person name="Soriano A."/>
            <person name="Marques L."/>
            <person name="Divol F."/>
            <person name="Doumas P."/>
            <person name="Sallet E."/>
            <person name="Mancinotti D."/>
            <person name="Carrere S."/>
            <person name="Marande W."/>
            <person name="Arribat S."/>
            <person name="Keller J."/>
            <person name="Huneau C."/>
            <person name="Blein T."/>
            <person name="Aime D."/>
            <person name="Laguerre M."/>
            <person name="Taylor J."/>
            <person name="Schubert V."/>
            <person name="Nelson M."/>
            <person name="Geu-Flores F."/>
            <person name="Crespi M."/>
            <person name="Gallardo-Guerrero K."/>
            <person name="Delaux P.-M."/>
            <person name="Salse J."/>
            <person name="Berges H."/>
            <person name="Guyot R."/>
            <person name="Gouzy J."/>
            <person name="Peret B."/>
        </authorList>
    </citation>
    <scope>NUCLEOTIDE SEQUENCE [LARGE SCALE GENOMIC DNA]</scope>
    <source>
        <strain evidence="2">cv. Amiga</strain>
    </source>
</reference>
<evidence type="ECO:0000313" key="1">
    <source>
        <dbReference type="EMBL" id="KAE9599413.1"/>
    </source>
</evidence>
<accession>A0A6A4P3U4</accession>
<dbReference type="AlphaFoldDB" id="A0A6A4P3U4"/>
<dbReference type="SUPFAM" id="SSF51197">
    <property type="entry name" value="Clavaminate synthase-like"/>
    <property type="match status" value="1"/>
</dbReference>
<name>A0A6A4P3U4_LUPAL</name>
<sequence>MENYNNQMKVLAEKLRHMILNFLGMNSEEEKKWVSSKNQFGVIQLNYYPCCPEPDRAMGLAPHTDSSFFTIIHQTQTNGLQIFKECLGWVPINPDPNTLVVIIGDILHIMSNARFHCALHRAIVNNTKERYSMAYFYAPPPDYVISPLVFNSDVPCFHALTVKNYINIKAKNFGGALSLITTT</sequence>
<dbReference type="Proteomes" id="UP000447434">
    <property type="component" value="Chromosome 14"/>
</dbReference>
<proteinExistence type="predicted"/>
<dbReference type="OrthoDB" id="288590at2759"/>
<dbReference type="InterPro" id="IPR005123">
    <property type="entry name" value="Oxoglu/Fe-dep_dioxygenase_dom"/>
</dbReference>
<organism evidence="1 2">
    <name type="scientific">Lupinus albus</name>
    <name type="common">White lupine</name>
    <name type="synonym">Lupinus termis</name>
    <dbReference type="NCBI Taxonomy" id="3870"/>
    <lineage>
        <taxon>Eukaryota</taxon>
        <taxon>Viridiplantae</taxon>
        <taxon>Streptophyta</taxon>
        <taxon>Embryophyta</taxon>
        <taxon>Tracheophyta</taxon>
        <taxon>Spermatophyta</taxon>
        <taxon>Magnoliopsida</taxon>
        <taxon>eudicotyledons</taxon>
        <taxon>Gunneridae</taxon>
        <taxon>Pentapetalae</taxon>
        <taxon>rosids</taxon>
        <taxon>fabids</taxon>
        <taxon>Fabales</taxon>
        <taxon>Fabaceae</taxon>
        <taxon>Papilionoideae</taxon>
        <taxon>50 kb inversion clade</taxon>
        <taxon>genistoids sensu lato</taxon>
        <taxon>core genistoids</taxon>
        <taxon>Genisteae</taxon>
        <taxon>Lupinus</taxon>
    </lineage>
</organism>
<dbReference type="GO" id="GO:0051213">
    <property type="term" value="F:dioxygenase activity"/>
    <property type="evidence" value="ECO:0007669"/>
    <property type="project" value="UniProtKB-KW"/>
</dbReference>
<dbReference type="Gene3D" id="2.60.120.330">
    <property type="entry name" value="B-lactam Antibiotic, Isopenicillin N Synthase, Chain"/>
    <property type="match status" value="1"/>
</dbReference>
<dbReference type="EMBL" id="WOCE01000014">
    <property type="protein sequence ID" value="KAE9599413.1"/>
    <property type="molecule type" value="Genomic_DNA"/>
</dbReference>
<gene>
    <name evidence="1" type="ORF">Lalb_Chr14g0361981</name>
</gene>
<dbReference type="PROSITE" id="PS51471">
    <property type="entry name" value="FE2OG_OXY"/>
    <property type="match status" value="1"/>
</dbReference>
<comment type="caution">
    <text evidence="1">The sequence shown here is derived from an EMBL/GenBank/DDBJ whole genome shotgun (WGS) entry which is preliminary data.</text>
</comment>
<evidence type="ECO:0000313" key="2">
    <source>
        <dbReference type="Proteomes" id="UP000447434"/>
    </source>
</evidence>
<keyword evidence="1" id="KW-0560">Oxidoreductase</keyword>